<feature type="compositionally biased region" description="Basic and acidic residues" evidence="1">
    <location>
        <begin position="149"/>
        <end position="162"/>
    </location>
</feature>
<organism evidence="2 3">
    <name type="scientific">Mycena albidolilacea</name>
    <dbReference type="NCBI Taxonomy" id="1033008"/>
    <lineage>
        <taxon>Eukaryota</taxon>
        <taxon>Fungi</taxon>
        <taxon>Dikarya</taxon>
        <taxon>Basidiomycota</taxon>
        <taxon>Agaricomycotina</taxon>
        <taxon>Agaricomycetes</taxon>
        <taxon>Agaricomycetidae</taxon>
        <taxon>Agaricales</taxon>
        <taxon>Marasmiineae</taxon>
        <taxon>Mycenaceae</taxon>
        <taxon>Mycena</taxon>
    </lineage>
</organism>
<evidence type="ECO:0000313" key="3">
    <source>
        <dbReference type="Proteomes" id="UP001218218"/>
    </source>
</evidence>
<feature type="compositionally biased region" description="Basic and acidic residues" evidence="1">
    <location>
        <begin position="50"/>
        <end position="76"/>
    </location>
</feature>
<dbReference type="AlphaFoldDB" id="A0AAD7EWB8"/>
<comment type="caution">
    <text evidence="2">The sequence shown here is derived from an EMBL/GenBank/DDBJ whole genome shotgun (WGS) entry which is preliminary data.</text>
</comment>
<name>A0AAD7EWB8_9AGAR</name>
<sequence>MPTLDPTVLATTGMTETGRRNGRTIALYRRAQHRPHRTLSPSPTRGRDRHRADSVDRDDHYSRGKDHDASSSTRDRKSSKRKNRDGEDDDEGSTRDRKSHKRRSRDKDDSDEEDRKRRKRRKERERSKDKEERRSVLTGKKIKLKVKKEKGDEERDANRQDLLRFLNSM</sequence>
<dbReference type="Proteomes" id="UP001218218">
    <property type="component" value="Unassembled WGS sequence"/>
</dbReference>
<dbReference type="EMBL" id="JARIHO010000009">
    <property type="protein sequence ID" value="KAJ7355619.1"/>
    <property type="molecule type" value="Genomic_DNA"/>
</dbReference>
<feature type="compositionally biased region" description="Basic and acidic residues" evidence="1">
    <location>
        <begin position="124"/>
        <end position="135"/>
    </location>
</feature>
<gene>
    <name evidence="2" type="ORF">DFH08DRAFT_955084</name>
</gene>
<protein>
    <submittedName>
        <fullName evidence="2">Uncharacterized protein</fullName>
    </submittedName>
</protein>
<evidence type="ECO:0000313" key="2">
    <source>
        <dbReference type="EMBL" id="KAJ7355619.1"/>
    </source>
</evidence>
<feature type="region of interest" description="Disordered" evidence="1">
    <location>
        <begin position="1"/>
        <end position="169"/>
    </location>
</feature>
<keyword evidence="3" id="KW-1185">Reference proteome</keyword>
<reference evidence="2" key="1">
    <citation type="submission" date="2023-03" db="EMBL/GenBank/DDBJ databases">
        <title>Massive genome expansion in bonnet fungi (Mycena s.s.) driven by repeated elements and novel gene families across ecological guilds.</title>
        <authorList>
            <consortium name="Lawrence Berkeley National Laboratory"/>
            <person name="Harder C.B."/>
            <person name="Miyauchi S."/>
            <person name="Viragh M."/>
            <person name="Kuo A."/>
            <person name="Thoen E."/>
            <person name="Andreopoulos B."/>
            <person name="Lu D."/>
            <person name="Skrede I."/>
            <person name="Drula E."/>
            <person name="Henrissat B."/>
            <person name="Morin E."/>
            <person name="Kohler A."/>
            <person name="Barry K."/>
            <person name="LaButti K."/>
            <person name="Morin E."/>
            <person name="Salamov A."/>
            <person name="Lipzen A."/>
            <person name="Mereny Z."/>
            <person name="Hegedus B."/>
            <person name="Baldrian P."/>
            <person name="Stursova M."/>
            <person name="Weitz H."/>
            <person name="Taylor A."/>
            <person name="Grigoriev I.V."/>
            <person name="Nagy L.G."/>
            <person name="Martin F."/>
            <person name="Kauserud H."/>
        </authorList>
    </citation>
    <scope>NUCLEOTIDE SEQUENCE</scope>
    <source>
        <strain evidence="2">CBHHK002</strain>
    </source>
</reference>
<proteinExistence type="predicted"/>
<evidence type="ECO:0000256" key="1">
    <source>
        <dbReference type="SAM" id="MobiDB-lite"/>
    </source>
</evidence>
<accession>A0AAD7EWB8</accession>